<dbReference type="InParanoid" id="A0A2S8SRA4"/>
<dbReference type="EMBL" id="NIGF01000013">
    <property type="protein sequence ID" value="PQV63308.1"/>
    <property type="molecule type" value="Genomic_DNA"/>
</dbReference>
<reference evidence="2 3" key="1">
    <citation type="journal article" date="2018" name="Syst. Appl. Microbiol.">
        <title>Abditibacterium utsteinense sp. nov., the first cultivated member of candidate phylum FBP, isolated from ice-free Antarctic soil samples.</title>
        <authorList>
            <person name="Tahon G."/>
            <person name="Tytgat B."/>
            <person name="Lebbe L."/>
            <person name="Carlier A."/>
            <person name="Willems A."/>
        </authorList>
    </citation>
    <scope>NUCLEOTIDE SEQUENCE [LARGE SCALE GENOMIC DNA]</scope>
    <source>
        <strain evidence="2 3">LMG 29911</strain>
    </source>
</reference>
<sequence length="90" mass="10045">MPPALQRAWAKSCDFESSFLFHNLEGLSAKAFKVEECSMFPLFNGMRTRRINAFLLHGLLRFDASGEAGHHSHQFDGLDGFGNMDLKPGS</sequence>
<dbReference type="Proteomes" id="UP000237684">
    <property type="component" value="Unassembled WGS sequence"/>
</dbReference>
<accession>A0A2S8SRA4</accession>
<evidence type="ECO:0000313" key="2">
    <source>
        <dbReference type="EMBL" id="PQV63308.1"/>
    </source>
</evidence>
<evidence type="ECO:0000256" key="1">
    <source>
        <dbReference type="SAM" id="MobiDB-lite"/>
    </source>
</evidence>
<comment type="caution">
    <text evidence="2">The sequence shown here is derived from an EMBL/GenBank/DDBJ whole genome shotgun (WGS) entry which is preliminary data.</text>
</comment>
<keyword evidence="3" id="KW-1185">Reference proteome</keyword>
<evidence type="ECO:0000313" key="3">
    <source>
        <dbReference type="Proteomes" id="UP000237684"/>
    </source>
</evidence>
<protein>
    <submittedName>
        <fullName evidence="2">Uncharacterized protein</fullName>
    </submittedName>
</protein>
<name>A0A2S8SRA4_9BACT</name>
<gene>
    <name evidence="2" type="ORF">B1R32_11335</name>
</gene>
<proteinExistence type="predicted"/>
<dbReference type="AlphaFoldDB" id="A0A2S8SRA4"/>
<organism evidence="2 3">
    <name type="scientific">Abditibacterium utsteinense</name>
    <dbReference type="NCBI Taxonomy" id="1960156"/>
    <lineage>
        <taxon>Bacteria</taxon>
        <taxon>Pseudomonadati</taxon>
        <taxon>Abditibacteriota</taxon>
        <taxon>Abditibacteriia</taxon>
        <taxon>Abditibacteriales</taxon>
        <taxon>Abditibacteriaceae</taxon>
        <taxon>Abditibacterium</taxon>
    </lineage>
</organism>
<feature type="region of interest" description="Disordered" evidence="1">
    <location>
        <begin position="69"/>
        <end position="90"/>
    </location>
</feature>